<evidence type="ECO:0000256" key="2">
    <source>
        <dbReference type="ARBA" id="ARBA00023172"/>
    </source>
</evidence>
<name>A0A4R3L4J4_9BURK</name>
<dbReference type="SUPFAM" id="SSF56349">
    <property type="entry name" value="DNA breaking-rejoining enzymes"/>
    <property type="match status" value="1"/>
</dbReference>
<dbReference type="InterPro" id="IPR011010">
    <property type="entry name" value="DNA_brk_join_enz"/>
</dbReference>
<dbReference type="EMBL" id="SMAH01000017">
    <property type="protein sequence ID" value="TCS94583.1"/>
    <property type="molecule type" value="Genomic_DNA"/>
</dbReference>
<dbReference type="InterPro" id="IPR050090">
    <property type="entry name" value="Tyrosine_recombinase_XerCD"/>
</dbReference>
<dbReference type="Gene3D" id="1.10.443.10">
    <property type="entry name" value="Intergrase catalytic core"/>
    <property type="match status" value="1"/>
</dbReference>
<dbReference type="GO" id="GO:0006310">
    <property type="term" value="P:DNA recombination"/>
    <property type="evidence" value="ECO:0007669"/>
    <property type="project" value="UniProtKB-KW"/>
</dbReference>
<dbReference type="GO" id="GO:0003677">
    <property type="term" value="F:DNA binding"/>
    <property type="evidence" value="ECO:0007669"/>
    <property type="project" value="InterPro"/>
</dbReference>
<dbReference type="InterPro" id="IPR002104">
    <property type="entry name" value="Integrase_catalytic"/>
</dbReference>
<organism evidence="4 6">
    <name type="scientific">Tepidimonas ignava</name>
    <dbReference type="NCBI Taxonomy" id="114249"/>
    <lineage>
        <taxon>Bacteria</taxon>
        <taxon>Pseudomonadati</taxon>
        <taxon>Pseudomonadota</taxon>
        <taxon>Betaproteobacteria</taxon>
        <taxon>Burkholderiales</taxon>
        <taxon>Tepidimonas</taxon>
    </lineage>
</organism>
<dbReference type="PROSITE" id="PS51898">
    <property type="entry name" value="TYR_RECOMBINASE"/>
    <property type="match status" value="1"/>
</dbReference>
<evidence type="ECO:0000313" key="6">
    <source>
        <dbReference type="Proteomes" id="UP000295536"/>
    </source>
</evidence>
<dbReference type="InterPro" id="IPR013762">
    <property type="entry name" value="Integrase-like_cat_sf"/>
</dbReference>
<sequence length="346" mass="39651">MASIIQHRGRWRAQVRRKGFPVYTKSFDTKAQAEKWARQIEADIDRGVLPGAAAVAAKRCYTVADLIDDYRKLREQSRPVLDTSTEHYNLRRLAECLGDLDATRLRPDELVAYAQMRADQGAGPYTVNMEVSKLGTVMRMVASIKHMTLPDVVQQARPLLAHLGLIGGGGRRERRPTDDELDRIIAHMHDTYGQVWADAVRFAVGTAMRRGEIVRIRWDDLDAARRLVLVRDRKDPRQKAGNDQWVPLLADTAMGDMWALVQRQPRVDPRIFPIGDSTLSKYFTWTCRALSIPDLHFHDLRHHAISMLFERGFRIEQVALVSGHKSWQHLKRYTNLRPEDLHRGPA</sequence>
<keyword evidence="1" id="KW-0229">DNA integration</keyword>
<dbReference type="Proteomes" id="UP000295536">
    <property type="component" value="Unassembled WGS sequence"/>
</dbReference>
<evidence type="ECO:0000313" key="5">
    <source>
        <dbReference type="EMBL" id="TSE18777.1"/>
    </source>
</evidence>
<keyword evidence="2" id="KW-0233">DNA recombination</keyword>
<evidence type="ECO:0000256" key="1">
    <source>
        <dbReference type="ARBA" id="ARBA00022908"/>
    </source>
</evidence>
<evidence type="ECO:0000259" key="3">
    <source>
        <dbReference type="PROSITE" id="PS51898"/>
    </source>
</evidence>
<feature type="domain" description="Tyr recombinase" evidence="3">
    <location>
        <begin position="171"/>
        <end position="346"/>
    </location>
</feature>
<dbReference type="OrthoDB" id="662444at2"/>
<reference evidence="4 6" key="1">
    <citation type="submission" date="2019-03" db="EMBL/GenBank/DDBJ databases">
        <title>Genomic Encyclopedia of Type Strains, Phase IV (KMG-IV): sequencing the most valuable type-strain genomes for metagenomic binning, comparative biology and taxonomic classification.</title>
        <authorList>
            <person name="Goeker M."/>
        </authorList>
    </citation>
    <scope>NUCLEOTIDE SEQUENCE [LARGE SCALE GENOMIC DNA]</scope>
    <source>
        <strain evidence="4 6">DSM 12034</strain>
    </source>
</reference>
<keyword evidence="7" id="KW-1185">Reference proteome</keyword>
<evidence type="ECO:0000313" key="7">
    <source>
        <dbReference type="Proteomes" id="UP000315577"/>
    </source>
</evidence>
<dbReference type="AlphaFoldDB" id="A0A4R3L4J4"/>
<protein>
    <submittedName>
        <fullName evidence="4">Phage integrase family protein</fullName>
    </submittedName>
    <submittedName>
        <fullName evidence="5">Tyrosine recombinase XerC</fullName>
    </submittedName>
</protein>
<comment type="caution">
    <text evidence="4">The sequence shown here is derived from an EMBL/GenBank/DDBJ whole genome shotgun (WGS) entry which is preliminary data.</text>
</comment>
<reference evidence="5 7" key="2">
    <citation type="submission" date="2019-07" db="EMBL/GenBank/DDBJ databases">
        <title>Tepidimonas ignava SPS-1037 draft genome.</title>
        <authorList>
            <person name="Da Costa M.S."/>
            <person name="Froufe H.J.C."/>
            <person name="Egas C."/>
            <person name="Albuquerque L."/>
        </authorList>
    </citation>
    <scope>NUCLEOTIDE SEQUENCE [LARGE SCALE GENOMIC DNA]</scope>
    <source>
        <strain evidence="5 7">SPS-1037</strain>
    </source>
</reference>
<dbReference type="PANTHER" id="PTHR30349">
    <property type="entry name" value="PHAGE INTEGRASE-RELATED"/>
    <property type="match status" value="1"/>
</dbReference>
<dbReference type="PANTHER" id="PTHR30349:SF94">
    <property type="entry name" value="INTEGRASE_RECOMBINASE HI_1414-RELATED"/>
    <property type="match status" value="1"/>
</dbReference>
<dbReference type="Proteomes" id="UP000315577">
    <property type="component" value="Unassembled WGS sequence"/>
</dbReference>
<dbReference type="GO" id="GO:0015074">
    <property type="term" value="P:DNA integration"/>
    <property type="evidence" value="ECO:0007669"/>
    <property type="project" value="UniProtKB-KW"/>
</dbReference>
<dbReference type="Pfam" id="PF00589">
    <property type="entry name" value="Phage_integrase"/>
    <property type="match status" value="1"/>
</dbReference>
<proteinExistence type="predicted"/>
<dbReference type="CDD" id="cd00796">
    <property type="entry name" value="INT_Rci_Hp1_C"/>
    <property type="match status" value="1"/>
</dbReference>
<dbReference type="EMBL" id="VJNC01000021">
    <property type="protein sequence ID" value="TSE18777.1"/>
    <property type="molecule type" value="Genomic_DNA"/>
</dbReference>
<gene>
    <name evidence="5" type="primary">xerC_2</name>
    <name evidence="4" type="ORF">EDC36_11754</name>
    <name evidence="5" type="ORF">Tigna_02415</name>
</gene>
<dbReference type="RefSeq" id="WP_132963469.1">
    <property type="nucleotide sequence ID" value="NZ_SMAH01000017.1"/>
</dbReference>
<evidence type="ECO:0000313" key="4">
    <source>
        <dbReference type="EMBL" id="TCS94583.1"/>
    </source>
</evidence>
<accession>A0A4R3L4J4</accession>